<feature type="transmembrane region" description="Helical" evidence="5">
    <location>
        <begin position="141"/>
        <end position="163"/>
    </location>
</feature>
<name>A0A4Y4DTV4_GLUUR</name>
<keyword evidence="3 5" id="KW-1133">Transmembrane helix</keyword>
<feature type="transmembrane region" description="Helical" evidence="5">
    <location>
        <begin position="50"/>
        <end position="69"/>
    </location>
</feature>
<feature type="transmembrane region" description="Helical" evidence="5">
    <location>
        <begin position="234"/>
        <end position="254"/>
    </location>
</feature>
<dbReference type="EMBL" id="BJNY01000018">
    <property type="protein sequence ID" value="GED07324.1"/>
    <property type="molecule type" value="Genomic_DNA"/>
</dbReference>
<dbReference type="GO" id="GO:0022857">
    <property type="term" value="F:transmembrane transporter activity"/>
    <property type="evidence" value="ECO:0007669"/>
    <property type="project" value="InterPro"/>
</dbReference>
<dbReference type="InterPro" id="IPR011701">
    <property type="entry name" value="MFS"/>
</dbReference>
<protein>
    <submittedName>
        <fullName evidence="7">MFS transporter</fullName>
    </submittedName>
</protein>
<dbReference type="SUPFAM" id="SSF103473">
    <property type="entry name" value="MFS general substrate transporter"/>
    <property type="match status" value="1"/>
</dbReference>
<dbReference type="GO" id="GO:0005886">
    <property type="term" value="C:plasma membrane"/>
    <property type="evidence" value="ECO:0007669"/>
    <property type="project" value="UniProtKB-SubCell"/>
</dbReference>
<dbReference type="RefSeq" id="WP_246055544.1">
    <property type="nucleotide sequence ID" value="NZ_BAAAJL010000016.1"/>
</dbReference>
<feature type="transmembrane region" description="Helical" evidence="5">
    <location>
        <begin position="260"/>
        <end position="282"/>
    </location>
</feature>
<evidence type="ECO:0000256" key="5">
    <source>
        <dbReference type="SAM" id="Phobius"/>
    </source>
</evidence>
<dbReference type="Gene3D" id="1.20.1250.20">
    <property type="entry name" value="MFS general substrate transporter like domains"/>
    <property type="match status" value="1"/>
</dbReference>
<dbReference type="AlphaFoldDB" id="A0A4Y4DTV4"/>
<keyword evidence="8" id="KW-1185">Reference proteome</keyword>
<dbReference type="InterPro" id="IPR036259">
    <property type="entry name" value="MFS_trans_sf"/>
</dbReference>
<keyword evidence="4 5" id="KW-0472">Membrane</keyword>
<evidence type="ECO:0000256" key="4">
    <source>
        <dbReference type="ARBA" id="ARBA00023136"/>
    </source>
</evidence>
<dbReference type="Proteomes" id="UP000316612">
    <property type="component" value="Unassembled WGS sequence"/>
</dbReference>
<evidence type="ECO:0000256" key="3">
    <source>
        <dbReference type="ARBA" id="ARBA00022989"/>
    </source>
</evidence>
<sequence>MSSDNKASSSGTVRWLLILIATALLSQTALNLVRPVTTYKLISLHADSVTIGAVTAAYALLPLFTAIYLGRVSSRMRQIRYLMLGGALLLAVGGAGIALSPNALLVATASAVLGLGHLMFTIGGQSSIARFLPDTELDKGFGWFTAAFSAGQFLGPLIAGFVLGTGTSADSPERIASISLSLWIGAGCALLAIPLLLPNLQPKVSKKALPSAPGKKKTSAIGILKIRGVASHMFASLTLLSILDILTAFLPLVAEKHNVTPTAVGVLLAIRGCASVVSRLVIPQLSAHFSRQSLLTVSLYIAAATIAIAPAFIDSLCIAGAALLVGGFFLGLGQPLTMTMISTSVPPLDRGAALAVRLMGNRLGQVALPVIASTVAAGMGPGGAIWFSCALLGASAVEKTIRR</sequence>
<feature type="transmembrane region" description="Helical" evidence="5">
    <location>
        <begin position="175"/>
        <end position="197"/>
    </location>
</feature>
<evidence type="ECO:0000313" key="8">
    <source>
        <dbReference type="Proteomes" id="UP000316612"/>
    </source>
</evidence>
<evidence type="ECO:0000256" key="1">
    <source>
        <dbReference type="ARBA" id="ARBA00004651"/>
    </source>
</evidence>
<dbReference type="PROSITE" id="PS50850">
    <property type="entry name" value="MFS"/>
    <property type="match status" value="1"/>
</dbReference>
<comment type="subcellular location">
    <subcellularLocation>
        <location evidence="1">Cell membrane</location>
        <topology evidence="1">Multi-pass membrane protein</topology>
    </subcellularLocation>
</comment>
<feature type="transmembrane region" description="Helical" evidence="5">
    <location>
        <begin position="366"/>
        <end position="394"/>
    </location>
</feature>
<organism evidence="7 8">
    <name type="scientific">Glutamicibacter uratoxydans</name>
    <name type="common">Arthrobacter uratoxydans</name>
    <dbReference type="NCBI Taxonomy" id="43667"/>
    <lineage>
        <taxon>Bacteria</taxon>
        <taxon>Bacillati</taxon>
        <taxon>Actinomycetota</taxon>
        <taxon>Actinomycetes</taxon>
        <taxon>Micrococcales</taxon>
        <taxon>Micrococcaceae</taxon>
        <taxon>Glutamicibacter</taxon>
    </lineage>
</organism>
<feature type="transmembrane region" description="Helical" evidence="5">
    <location>
        <begin position="105"/>
        <end position="129"/>
    </location>
</feature>
<evidence type="ECO:0000313" key="7">
    <source>
        <dbReference type="EMBL" id="GED07324.1"/>
    </source>
</evidence>
<evidence type="ECO:0000259" key="6">
    <source>
        <dbReference type="PROSITE" id="PS50850"/>
    </source>
</evidence>
<feature type="transmembrane region" description="Helical" evidence="5">
    <location>
        <begin position="294"/>
        <end position="313"/>
    </location>
</feature>
<gene>
    <name evidence="7" type="ORF">AUR04nite_28560</name>
</gene>
<evidence type="ECO:0000256" key="2">
    <source>
        <dbReference type="ARBA" id="ARBA00022692"/>
    </source>
</evidence>
<feature type="transmembrane region" description="Helical" evidence="5">
    <location>
        <begin position="12"/>
        <end position="30"/>
    </location>
</feature>
<dbReference type="CDD" id="cd06174">
    <property type="entry name" value="MFS"/>
    <property type="match status" value="1"/>
</dbReference>
<dbReference type="InterPro" id="IPR052528">
    <property type="entry name" value="Sugar_transport-like"/>
</dbReference>
<feature type="transmembrane region" description="Helical" evidence="5">
    <location>
        <begin position="81"/>
        <end position="99"/>
    </location>
</feature>
<dbReference type="InterPro" id="IPR020846">
    <property type="entry name" value="MFS_dom"/>
</dbReference>
<feature type="transmembrane region" description="Helical" evidence="5">
    <location>
        <begin position="319"/>
        <end position="345"/>
    </location>
</feature>
<comment type="caution">
    <text evidence="7">The sequence shown here is derived from an EMBL/GenBank/DDBJ whole genome shotgun (WGS) entry which is preliminary data.</text>
</comment>
<dbReference type="InterPro" id="IPR001958">
    <property type="entry name" value="Tet-R_TetA/multi-R_MdtG-like"/>
</dbReference>
<feature type="domain" description="Major facilitator superfamily (MFS) profile" evidence="6">
    <location>
        <begin position="15"/>
        <end position="403"/>
    </location>
</feature>
<accession>A0A4Y4DTV4</accession>
<dbReference type="PANTHER" id="PTHR23526">
    <property type="entry name" value="INTEGRAL MEMBRANE TRANSPORT PROTEIN-RELATED"/>
    <property type="match status" value="1"/>
</dbReference>
<dbReference type="PRINTS" id="PR01035">
    <property type="entry name" value="TCRTETA"/>
</dbReference>
<keyword evidence="2 5" id="KW-0812">Transmembrane</keyword>
<proteinExistence type="predicted"/>
<dbReference type="Pfam" id="PF07690">
    <property type="entry name" value="MFS_1"/>
    <property type="match status" value="1"/>
</dbReference>
<dbReference type="PANTHER" id="PTHR23526:SF4">
    <property type="entry name" value="INTEGRAL MEMBRANE TRANSPORT PROTEIN"/>
    <property type="match status" value="1"/>
</dbReference>
<reference evidence="7 8" key="1">
    <citation type="submission" date="2019-06" db="EMBL/GenBank/DDBJ databases">
        <title>Whole genome shotgun sequence of Glutamicibacter uratoxydans NBRC 15515.</title>
        <authorList>
            <person name="Hosoyama A."/>
            <person name="Uohara A."/>
            <person name="Ohji S."/>
            <person name="Ichikawa N."/>
        </authorList>
    </citation>
    <scope>NUCLEOTIDE SEQUENCE [LARGE SCALE GENOMIC DNA]</scope>
    <source>
        <strain evidence="7 8">NBRC 15515</strain>
    </source>
</reference>